<dbReference type="EMBL" id="FRBC01000013">
    <property type="protein sequence ID" value="SHK70619.1"/>
    <property type="molecule type" value="Genomic_DNA"/>
</dbReference>
<evidence type="ECO:0000256" key="4">
    <source>
        <dbReference type="RuleBase" id="RU362073"/>
    </source>
</evidence>
<dbReference type="SUPFAM" id="SSF64518">
    <property type="entry name" value="Phase 1 flagellin"/>
    <property type="match status" value="1"/>
</dbReference>
<keyword evidence="4" id="KW-0964">Secreted</keyword>
<accession>A0A1M6UN70</accession>
<keyword evidence="7" id="KW-0966">Cell projection</keyword>
<evidence type="ECO:0000256" key="2">
    <source>
        <dbReference type="ARBA" id="ARBA00020110"/>
    </source>
</evidence>
<evidence type="ECO:0000256" key="3">
    <source>
        <dbReference type="ARBA" id="ARBA00023143"/>
    </source>
</evidence>
<proteinExistence type="inferred from homology"/>
<keyword evidence="7" id="KW-0969">Cilium</keyword>
<feature type="domain" description="Flagellin N-terminal" evidence="5">
    <location>
        <begin position="5"/>
        <end position="140"/>
    </location>
</feature>
<evidence type="ECO:0000259" key="6">
    <source>
        <dbReference type="Pfam" id="PF00700"/>
    </source>
</evidence>
<dbReference type="PANTHER" id="PTHR42792">
    <property type="entry name" value="FLAGELLIN"/>
    <property type="match status" value="1"/>
</dbReference>
<dbReference type="Gene3D" id="6.10.10.10">
    <property type="entry name" value="Flagellar export chaperone, C-terminal domain"/>
    <property type="match status" value="1"/>
</dbReference>
<comment type="subcellular location">
    <subcellularLocation>
        <location evidence="4">Secreted</location>
    </subcellularLocation>
    <subcellularLocation>
        <location evidence="4">Bacterial flagellum</location>
    </subcellularLocation>
</comment>
<gene>
    <name evidence="7" type="ORF">SAMN05216582_11359</name>
</gene>
<dbReference type="PRINTS" id="PR00207">
    <property type="entry name" value="FLAGELLIN"/>
</dbReference>
<name>A0A1M6UN70_SELRU</name>
<dbReference type="InterPro" id="IPR046358">
    <property type="entry name" value="Flagellin_C"/>
</dbReference>
<dbReference type="AlphaFoldDB" id="A0A1M6UN70"/>
<keyword evidence="3 4" id="KW-0975">Bacterial flagellum</keyword>
<reference evidence="7 8" key="1">
    <citation type="submission" date="2016-11" db="EMBL/GenBank/DDBJ databases">
        <authorList>
            <person name="Jaros S."/>
            <person name="Januszkiewicz K."/>
            <person name="Wedrychowicz H."/>
        </authorList>
    </citation>
    <scope>NUCLEOTIDE SEQUENCE [LARGE SCALE GENOMIC DNA]</scope>
    <source>
        <strain evidence="7 8">HD4</strain>
    </source>
</reference>
<dbReference type="PANTHER" id="PTHR42792:SF2">
    <property type="entry name" value="FLAGELLIN"/>
    <property type="match status" value="1"/>
</dbReference>
<evidence type="ECO:0000259" key="5">
    <source>
        <dbReference type="Pfam" id="PF00669"/>
    </source>
</evidence>
<keyword evidence="7" id="KW-0282">Flagellum</keyword>
<dbReference type="InterPro" id="IPR001492">
    <property type="entry name" value="Flagellin"/>
</dbReference>
<evidence type="ECO:0000313" key="7">
    <source>
        <dbReference type="EMBL" id="SHK70619.1"/>
    </source>
</evidence>
<dbReference type="GO" id="GO:0009288">
    <property type="term" value="C:bacterial-type flagellum"/>
    <property type="evidence" value="ECO:0007669"/>
    <property type="project" value="UniProtKB-SubCell"/>
</dbReference>
<dbReference type="GO" id="GO:0005198">
    <property type="term" value="F:structural molecule activity"/>
    <property type="evidence" value="ECO:0007669"/>
    <property type="project" value="UniProtKB-UniRule"/>
</dbReference>
<dbReference type="OrthoDB" id="9796789at2"/>
<dbReference type="InterPro" id="IPR001029">
    <property type="entry name" value="Flagellin_N"/>
</dbReference>
<dbReference type="GO" id="GO:0005576">
    <property type="term" value="C:extracellular region"/>
    <property type="evidence" value="ECO:0007669"/>
    <property type="project" value="UniProtKB-SubCell"/>
</dbReference>
<dbReference type="InterPro" id="IPR042187">
    <property type="entry name" value="Flagellin_C_sub2"/>
</dbReference>
<comment type="function">
    <text evidence="4">Flagellin is the subunit protein which polymerizes to form the filaments of bacterial flagella.</text>
</comment>
<dbReference type="RefSeq" id="WP_073089883.1">
    <property type="nucleotide sequence ID" value="NZ_FRBC01000013.1"/>
</dbReference>
<dbReference type="Proteomes" id="UP000184263">
    <property type="component" value="Unassembled WGS sequence"/>
</dbReference>
<protein>
    <recommendedName>
        <fullName evidence="2 4">Flagellin</fullName>
    </recommendedName>
</protein>
<dbReference type="Pfam" id="PF00669">
    <property type="entry name" value="Flagellin_N"/>
    <property type="match status" value="1"/>
</dbReference>
<evidence type="ECO:0000256" key="1">
    <source>
        <dbReference type="ARBA" id="ARBA00005709"/>
    </source>
</evidence>
<dbReference type="Pfam" id="PF00700">
    <property type="entry name" value="Flagellin_C"/>
    <property type="match status" value="1"/>
</dbReference>
<evidence type="ECO:0000313" key="8">
    <source>
        <dbReference type="Proteomes" id="UP000184263"/>
    </source>
</evidence>
<feature type="domain" description="Flagellin C-terminal" evidence="6">
    <location>
        <begin position="357"/>
        <end position="441"/>
    </location>
</feature>
<organism evidence="7 8">
    <name type="scientific">Selenomonas ruminantium</name>
    <dbReference type="NCBI Taxonomy" id="971"/>
    <lineage>
        <taxon>Bacteria</taxon>
        <taxon>Bacillati</taxon>
        <taxon>Bacillota</taxon>
        <taxon>Negativicutes</taxon>
        <taxon>Selenomonadales</taxon>
        <taxon>Selenomonadaceae</taxon>
        <taxon>Selenomonas</taxon>
    </lineage>
</organism>
<sequence length="442" mass="47614">MAMVVKNNIPAKNTLNQLGRNEKAMRKSLEKVSSGMKINSAEDDASGFAIAEKMVTQVRGLNQDIDNTQTGMSMLKVAEGGLQSTIDILSTLKEKVINAANDSNSDADRAIIQKELDQAIDQLDENANVMYNGKTLLDGTHNNEVHPATYTTLVNESLDSGSLGTFSLITSMCDASGRSLEIFSDSRIEYSYVHQGKTYFSVLDPVGNEFVGSMFSHSKDDKGNQPASSMMKTVLTDKLGKDRVGEDVYTISREKALVFQAGTKGLEGQISGLTINVVNKDGSVNRTANSVLNNFYEAIQAEDESPDNALVFQTGTKANQAIKMGFSDMRTTALGLRATDGSTLSISTQKMANAAISVLDLALEKALKLQTTIGSVEGRMEYTSANLTTASENTQATESVIRDADMAKEMTAYTKHNVLVQASQSMLAQANQNSSSVLSLLQ</sequence>
<dbReference type="Gene3D" id="1.20.1330.10">
    <property type="entry name" value="f41 fragment of flagellin, N-terminal domain"/>
    <property type="match status" value="2"/>
</dbReference>
<comment type="similarity">
    <text evidence="1 4">Belongs to the bacterial flagellin family.</text>
</comment>